<gene>
    <name evidence="3" type="ORF">GCM10009749_00150</name>
</gene>
<dbReference type="NCBIfam" id="NF006772">
    <property type="entry name" value="PRK09290.2-1"/>
    <property type="match status" value="1"/>
</dbReference>
<keyword evidence="4" id="KW-1185">Reference proteome</keyword>
<dbReference type="InterPro" id="IPR010158">
    <property type="entry name" value="Amidase_Cbmase"/>
</dbReference>
<evidence type="ECO:0000256" key="1">
    <source>
        <dbReference type="ARBA" id="ARBA00006153"/>
    </source>
</evidence>
<dbReference type="PIRSF" id="PIRSF001235">
    <property type="entry name" value="Amidase_carbamoylase"/>
    <property type="match status" value="1"/>
</dbReference>
<proteinExistence type="inferred from homology"/>
<comment type="caution">
    <text evidence="3">The sequence shown here is derived from an EMBL/GenBank/DDBJ whole genome shotgun (WGS) entry which is preliminary data.</text>
</comment>
<dbReference type="CDD" id="cd03884">
    <property type="entry name" value="M20_bAS"/>
    <property type="match status" value="1"/>
</dbReference>
<evidence type="ECO:0000313" key="4">
    <source>
        <dbReference type="Proteomes" id="UP001500002"/>
    </source>
</evidence>
<organism evidence="3 4">
    <name type="scientific">Agromyces neolithicus</name>
    <dbReference type="NCBI Taxonomy" id="269420"/>
    <lineage>
        <taxon>Bacteria</taxon>
        <taxon>Bacillati</taxon>
        <taxon>Actinomycetota</taxon>
        <taxon>Actinomycetes</taxon>
        <taxon>Micrococcales</taxon>
        <taxon>Microbacteriaceae</taxon>
        <taxon>Agromyces</taxon>
    </lineage>
</organism>
<dbReference type="InterPro" id="IPR036264">
    <property type="entry name" value="Bact_exopeptidase_dim_dom"/>
</dbReference>
<dbReference type="PANTHER" id="PTHR32494">
    <property type="entry name" value="ALLANTOATE DEIMINASE-RELATED"/>
    <property type="match status" value="1"/>
</dbReference>
<dbReference type="Pfam" id="PF01546">
    <property type="entry name" value="Peptidase_M20"/>
    <property type="match status" value="1"/>
</dbReference>
<sequence>MAETIGAATVTLEQAEAFLRDFAKMSEFGATPNGGVDRQAASEADIAQRRWFAGLLESHGFRVEYDRIGNQFGLLELMPGAPYVVVGSHMDSQPTAGRYDGAYGVLAGAHAAFRLAEEWRAEAVIPRYNLAVVNWFNEEGSRFVPSMMGSSVYTGVLPVGQALATTDRAGVSVAEALAPTGFLGDGDGPPAAFCAEIHIEQGRLLENAGTTIGLVSASWAASKYVVTVEGAQAHSGATIMDDRQDALYGAALLVVFARELADRFPGALHTAVGQLDVYPNSPVVVASEVKLLLDLRCADEAVLAEANALLHERFAEIERVANVGISQTLSHEWGINPYQPEGVALARAAAERLGYAHGEILTVAGHDSINMKEMVPTVMLFVPSVEGVSHNEGEYTRDDDLVAGLDVLTDVVRRLAHGELAASAGMKVQA</sequence>
<reference evidence="3 4" key="1">
    <citation type="journal article" date="2019" name="Int. J. Syst. Evol. Microbiol.">
        <title>The Global Catalogue of Microorganisms (GCM) 10K type strain sequencing project: providing services to taxonomists for standard genome sequencing and annotation.</title>
        <authorList>
            <consortium name="The Broad Institute Genomics Platform"/>
            <consortium name="The Broad Institute Genome Sequencing Center for Infectious Disease"/>
            <person name="Wu L."/>
            <person name="Ma J."/>
        </authorList>
    </citation>
    <scope>NUCLEOTIDE SEQUENCE [LARGE SCALE GENOMIC DNA]</scope>
    <source>
        <strain evidence="3 4">JCM 14322</strain>
    </source>
</reference>
<dbReference type="EMBL" id="BAAANJ010000001">
    <property type="protein sequence ID" value="GAA1796713.1"/>
    <property type="molecule type" value="Genomic_DNA"/>
</dbReference>
<evidence type="ECO:0000313" key="3">
    <source>
        <dbReference type="EMBL" id="GAA1796713.1"/>
    </source>
</evidence>
<accession>A0ABN2LQL3</accession>
<dbReference type="PANTHER" id="PTHR32494:SF5">
    <property type="entry name" value="ALLANTOATE AMIDOHYDROLASE"/>
    <property type="match status" value="1"/>
</dbReference>
<dbReference type="InterPro" id="IPR002933">
    <property type="entry name" value="Peptidase_M20"/>
</dbReference>
<dbReference type="Proteomes" id="UP001500002">
    <property type="component" value="Unassembled WGS sequence"/>
</dbReference>
<evidence type="ECO:0000256" key="2">
    <source>
        <dbReference type="ARBA" id="ARBA00022801"/>
    </source>
</evidence>
<dbReference type="SUPFAM" id="SSF55031">
    <property type="entry name" value="Bacterial exopeptidase dimerisation domain"/>
    <property type="match status" value="1"/>
</dbReference>
<comment type="similarity">
    <text evidence="1">Belongs to the peptidase M20 family.</text>
</comment>
<dbReference type="Gene3D" id="3.30.70.360">
    <property type="match status" value="1"/>
</dbReference>
<dbReference type="Gene3D" id="3.40.630.10">
    <property type="entry name" value="Zn peptidases"/>
    <property type="match status" value="1"/>
</dbReference>
<protein>
    <submittedName>
        <fullName evidence="3">M20 family metallo-hydrolase</fullName>
    </submittedName>
</protein>
<dbReference type="SUPFAM" id="SSF53187">
    <property type="entry name" value="Zn-dependent exopeptidases"/>
    <property type="match status" value="1"/>
</dbReference>
<dbReference type="NCBIfam" id="TIGR01879">
    <property type="entry name" value="hydantase"/>
    <property type="match status" value="1"/>
</dbReference>
<name>A0ABN2LQL3_9MICO</name>
<keyword evidence="2" id="KW-0378">Hydrolase</keyword>